<evidence type="ECO:0000256" key="2">
    <source>
        <dbReference type="ARBA" id="ARBA00007103"/>
    </source>
</evidence>
<protein>
    <submittedName>
        <fullName evidence="8">Cysteine synthase</fullName>
        <ecNumber evidence="8">2.5.1.47</ecNumber>
    </submittedName>
</protein>
<keyword evidence="4 8" id="KW-0808">Transferase</keyword>
<proteinExistence type="inferred from homology"/>
<evidence type="ECO:0000256" key="6">
    <source>
        <dbReference type="ARBA" id="ARBA00023192"/>
    </source>
</evidence>
<dbReference type="CDD" id="cd01561">
    <property type="entry name" value="CBS_like"/>
    <property type="match status" value="1"/>
</dbReference>
<evidence type="ECO:0000259" key="7">
    <source>
        <dbReference type="Pfam" id="PF00291"/>
    </source>
</evidence>
<dbReference type="PANTHER" id="PTHR10314">
    <property type="entry name" value="CYSTATHIONINE BETA-SYNTHASE"/>
    <property type="match status" value="1"/>
</dbReference>
<evidence type="ECO:0000256" key="5">
    <source>
        <dbReference type="ARBA" id="ARBA00022898"/>
    </source>
</evidence>
<accession>A0A644XKI9</accession>
<name>A0A644XKI9_9ZZZZ</name>
<comment type="similarity">
    <text evidence="2">Belongs to the cysteine synthase/cystathionine beta-synthase family.</text>
</comment>
<dbReference type="GO" id="GO:0004124">
    <property type="term" value="F:cysteine synthase activity"/>
    <property type="evidence" value="ECO:0007669"/>
    <property type="project" value="UniProtKB-EC"/>
</dbReference>
<evidence type="ECO:0000256" key="1">
    <source>
        <dbReference type="ARBA" id="ARBA00001933"/>
    </source>
</evidence>
<dbReference type="InterPro" id="IPR036052">
    <property type="entry name" value="TrpB-like_PALP_sf"/>
</dbReference>
<keyword evidence="6" id="KW-0198">Cysteine biosynthesis</keyword>
<dbReference type="EMBL" id="VSSQ01002660">
    <property type="protein sequence ID" value="MPM16702.1"/>
    <property type="molecule type" value="Genomic_DNA"/>
</dbReference>
<organism evidence="8">
    <name type="scientific">bioreactor metagenome</name>
    <dbReference type="NCBI Taxonomy" id="1076179"/>
    <lineage>
        <taxon>unclassified sequences</taxon>
        <taxon>metagenomes</taxon>
        <taxon>ecological metagenomes</taxon>
    </lineage>
</organism>
<comment type="cofactor">
    <cofactor evidence="1">
        <name>pyridoxal 5'-phosphate</name>
        <dbReference type="ChEBI" id="CHEBI:597326"/>
    </cofactor>
</comment>
<dbReference type="EC" id="2.5.1.47" evidence="8"/>
<evidence type="ECO:0000256" key="4">
    <source>
        <dbReference type="ARBA" id="ARBA00022679"/>
    </source>
</evidence>
<keyword evidence="5" id="KW-0663">Pyridoxal phosphate</keyword>
<dbReference type="InterPro" id="IPR050214">
    <property type="entry name" value="Cys_Synth/Cystath_Beta-Synth"/>
</dbReference>
<evidence type="ECO:0000256" key="3">
    <source>
        <dbReference type="ARBA" id="ARBA00022605"/>
    </source>
</evidence>
<reference evidence="8" key="1">
    <citation type="submission" date="2019-08" db="EMBL/GenBank/DDBJ databases">
        <authorList>
            <person name="Kucharzyk K."/>
            <person name="Murdoch R.W."/>
            <person name="Higgins S."/>
            <person name="Loffler F."/>
        </authorList>
    </citation>
    <scope>NUCLEOTIDE SEQUENCE</scope>
</reference>
<dbReference type="Pfam" id="PF00291">
    <property type="entry name" value="PALP"/>
    <property type="match status" value="1"/>
</dbReference>
<keyword evidence="3" id="KW-0028">Amino-acid biosynthesis</keyword>
<feature type="domain" description="Tryptophan synthase beta chain-like PALP" evidence="7">
    <location>
        <begin position="12"/>
        <end position="301"/>
    </location>
</feature>
<gene>
    <name evidence="8" type="primary">cysK_9</name>
    <name evidence="8" type="ORF">SDC9_63083</name>
</gene>
<dbReference type="AlphaFoldDB" id="A0A644XKI9"/>
<dbReference type="Gene3D" id="3.40.50.1100">
    <property type="match status" value="2"/>
</dbReference>
<sequence>MTYTVQKKFSQIKPLIGNTPILKFTYSYKGKIRNIYVKAEQYNLTGSIKDRVAFHILKNAYENGLISPGDIIAEATSGNTGISFSALGSFLGHKVKIFMPDWMSKERVNLMRSFGAEVISVSREQGGFKGSITMCEDLAKSGGVFLPRQFSNEENTHAHFIYTGEEIASQLASIGLIAESFIAGVGTGGTVMGTGLKLREINPKCTIHPLEPMNSPTLSTGFKVGSHRIQGISDDFIPPILHMDKTDSVVSVDDGDSIVMARMISEFFGIGVGISSGANFIGACMVQNLLGDERIVVTVFPDDNKKYLSTDYSEPQTIRGDSIISDIKLLDMTAYK</sequence>
<dbReference type="FunFam" id="3.40.50.1100:FF:000016">
    <property type="entry name" value="Cysteine synthase A"/>
    <property type="match status" value="1"/>
</dbReference>
<evidence type="ECO:0000313" key="8">
    <source>
        <dbReference type="EMBL" id="MPM16702.1"/>
    </source>
</evidence>
<comment type="caution">
    <text evidence="8">The sequence shown here is derived from an EMBL/GenBank/DDBJ whole genome shotgun (WGS) entry which is preliminary data.</text>
</comment>
<dbReference type="SUPFAM" id="SSF53686">
    <property type="entry name" value="Tryptophan synthase beta subunit-like PLP-dependent enzymes"/>
    <property type="match status" value="1"/>
</dbReference>
<dbReference type="InterPro" id="IPR001926">
    <property type="entry name" value="TrpB-like_PALP"/>
</dbReference>